<protein>
    <submittedName>
        <fullName evidence="1">Uncharacterized protein</fullName>
    </submittedName>
</protein>
<reference evidence="1 2" key="1">
    <citation type="submission" date="2018-03" db="EMBL/GenBank/DDBJ databases">
        <title>Genomic Encyclopedia of Archaeal and Bacterial Type Strains, Phase II (KMG-II): from individual species to whole genera.</title>
        <authorList>
            <person name="Goeker M."/>
        </authorList>
    </citation>
    <scope>NUCLEOTIDE SEQUENCE [LARGE SCALE GENOMIC DNA]</scope>
    <source>
        <strain evidence="1 2">DSM 28229</strain>
    </source>
</reference>
<comment type="caution">
    <text evidence="1">The sequence shown here is derived from an EMBL/GenBank/DDBJ whole genome shotgun (WGS) entry which is preliminary data.</text>
</comment>
<dbReference type="EMBL" id="QGDO01000001">
    <property type="protein sequence ID" value="PWJ44190.1"/>
    <property type="molecule type" value="Genomic_DNA"/>
</dbReference>
<name>A0A315ZGE6_SEDFL</name>
<keyword evidence="2" id="KW-1185">Reference proteome</keyword>
<dbReference type="AlphaFoldDB" id="A0A315ZGE6"/>
<evidence type="ECO:0000313" key="1">
    <source>
        <dbReference type="EMBL" id="PWJ44190.1"/>
    </source>
</evidence>
<evidence type="ECO:0000313" key="2">
    <source>
        <dbReference type="Proteomes" id="UP000245535"/>
    </source>
</evidence>
<accession>A0A315ZGE6</accession>
<dbReference type="Proteomes" id="UP000245535">
    <property type="component" value="Unassembled WGS sequence"/>
</dbReference>
<gene>
    <name evidence="1" type="ORF">BC781_101540</name>
</gene>
<organism evidence="1 2">
    <name type="scientific">Sediminitomix flava</name>
    <dbReference type="NCBI Taxonomy" id="379075"/>
    <lineage>
        <taxon>Bacteria</taxon>
        <taxon>Pseudomonadati</taxon>
        <taxon>Bacteroidota</taxon>
        <taxon>Cytophagia</taxon>
        <taxon>Cytophagales</taxon>
        <taxon>Flammeovirgaceae</taxon>
        <taxon>Sediminitomix</taxon>
    </lineage>
</organism>
<sequence length="30" mass="3310">MILMAGFKLEVDVAAKTSNMNSIISSMFFI</sequence>
<proteinExistence type="predicted"/>